<dbReference type="EMBL" id="JBHMFE010000020">
    <property type="protein sequence ID" value="MFB9109847.1"/>
    <property type="molecule type" value="Genomic_DNA"/>
</dbReference>
<dbReference type="RefSeq" id="WP_278009674.1">
    <property type="nucleotide sequence ID" value="NZ_CP121112.1"/>
</dbReference>
<sequence length="135" mass="14805">MKNILKLNLVAALLFVGINTYAIGGNDDFALYVIKGNGKEVTFGLNNVTKANLSIYDQDGNLIYSEKATGKNGILKTFSFEEFPEGTYFLEVEDGVKTIKHEITIRDNATVLSAKAVSTVYKEKSSDKNTSVAIR</sequence>
<protein>
    <submittedName>
        <fullName evidence="4">T9SS type A sorting domain-containing protein</fullName>
    </submittedName>
</protein>
<accession>A0ABV5HD68</accession>
<dbReference type="Pfam" id="PF18962">
    <property type="entry name" value="Por_Secre_tail"/>
    <property type="match status" value="1"/>
</dbReference>
<evidence type="ECO:0000256" key="1">
    <source>
        <dbReference type="ARBA" id="ARBA00022729"/>
    </source>
</evidence>
<keyword evidence="5" id="KW-1185">Reference proteome</keyword>
<dbReference type="Gene3D" id="2.60.120.380">
    <property type="match status" value="1"/>
</dbReference>
<reference evidence="4 5" key="1">
    <citation type="submission" date="2024-09" db="EMBL/GenBank/DDBJ databases">
        <authorList>
            <person name="Sun Q."/>
            <person name="Mori K."/>
        </authorList>
    </citation>
    <scope>NUCLEOTIDE SEQUENCE [LARGE SCALE GENOMIC DNA]</scope>
    <source>
        <strain evidence="4 5">CECT 8365</strain>
    </source>
</reference>
<proteinExistence type="predicted"/>
<keyword evidence="1 2" id="KW-0732">Signal</keyword>
<dbReference type="InterPro" id="IPR026444">
    <property type="entry name" value="Secre_tail"/>
</dbReference>
<feature type="signal peptide" evidence="2">
    <location>
        <begin position="1"/>
        <end position="22"/>
    </location>
</feature>
<gene>
    <name evidence="4" type="ORF">ACFFVK_14765</name>
</gene>
<dbReference type="NCBIfam" id="TIGR04183">
    <property type="entry name" value="Por_Secre_tail"/>
    <property type="match status" value="1"/>
</dbReference>
<organism evidence="4 5">
    <name type="scientific">Flavobacterium gyeonganense</name>
    <dbReference type="NCBI Taxonomy" id="1310418"/>
    <lineage>
        <taxon>Bacteria</taxon>
        <taxon>Pseudomonadati</taxon>
        <taxon>Bacteroidota</taxon>
        <taxon>Flavobacteriia</taxon>
        <taxon>Flavobacteriales</taxon>
        <taxon>Flavobacteriaceae</taxon>
        <taxon>Flavobacterium</taxon>
    </lineage>
</organism>
<evidence type="ECO:0000259" key="3">
    <source>
        <dbReference type="Pfam" id="PF18962"/>
    </source>
</evidence>
<feature type="chain" id="PRO_5046672477" evidence="2">
    <location>
        <begin position="23"/>
        <end position="135"/>
    </location>
</feature>
<comment type="caution">
    <text evidence="4">The sequence shown here is derived from an EMBL/GenBank/DDBJ whole genome shotgun (WGS) entry which is preliminary data.</text>
</comment>
<evidence type="ECO:0000313" key="5">
    <source>
        <dbReference type="Proteomes" id="UP001589562"/>
    </source>
</evidence>
<dbReference type="Proteomes" id="UP001589562">
    <property type="component" value="Unassembled WGS sequence"/>
</dbReference>
<evidence type="ECO:0000256" key="2">
    <source>
        <dbReference type="SAM" id="SignalP"/>
    </source>
</evidence>
<evidence type="ECO:0000313" key="4">
    <source>
        <dbReference type="EMBL" id="MFB9109847.1"/>
    </source>
</evidence>
<feature type="domain" description="Secretion system C-terminal sorting" evidence="3">
    <location>
        <begin position="45"/>
        <end position="102"/>
    </location>
</feature>
<name>A0ABV5HD68_9FLAO</name>